<keyword evidence="2" id="KW-0804">Transcription</keyword>
<dbReference type="PANTHER" id="PTHR43130">
    <property type="entry name" value="ARAC-FAMILY TRANSCRIPTIONAL REGULATOR"/>
    <property type="match status" value="1"/>
</dbReference>
<dbReference type="SUPFAM" id="SSF52317">
    <property type="entry name" value="Class I glutamine amidotransferase-like"/>
    <property type="match status" value="1"/>
</dbReference>
<dbReference type="SMART" id="SM00342">
    <property type="entry name" value="HTH_ARAC"/>
    <property type="match status" value="1"/>
</dbReference>
<dbReference type="InterPro" id="IPR029062">
    <property type="entry name" value="Class_I_gatase-like"/>
</dbReference>
<evidence type="ECO:0000256" key="2">
    <source>
        <dbReference type="ARBA" id="ARBA00023163"/>
    </source>
</evidence>
<dbReference type="Proteomes" id="UP000196331">
    <property type="component" value="Unassembled WGS sequence"/>
</dbReference>
<organism evidence="4 5">
    <name type="scientific">Halomonas citrativorans</name>
    <dbReference type="NCBI Taxonomy" id="2742612"/>
    <lineage>
        <taxon>Bacteria</taxon>
        <taxon>Pseudomonadati</taxon>
        <taxon>Pseudomonadota</taxon>
        <taxon>Gammaproteobacteria</taxon>
        <taxon>Oceanospirillales</taxon>
        <taxon>Halomonadaceae</taxon>
        <taxon>Halomonas</taxon>
    </lineage>
</organism>
<dbReference type="Pfam" id="PF01965">
    <property type="entry name" value="DJ-1_PfpI"/>
    <property type="match status" value="1"/>
</dbReference>
<name>A0A1R4I4K0_9GAMM</name>
<evidence type="ECO:0000313" key="4">
    <source>
        <dbReference type="EMBL" id="SJN14742.1"/>
    </source>
</evidence>
<protein>
    <submittedName>
        <fullName evidence="4">AraC family transcriptional regulator</fullName>
    </submittedName>
</protein>
<evidence type="ECO:0000313" key="5">
    <source>
        <dbReference type="Proteomes" id="UP000196331"/>
    </source>
</evidence>
<feature type="domain" description="HTH araC/xylS-type" evidence="3">
    <location>
        <begin position="237"/>
        <end position="335"/>
    </location>
</feature>
<dbReference type="GO" id="GO:0043565">
    <property type="term" value="F:sequence-specific DNA binding"/>
    <property type="evidence" value="ECO:0007669"/>
    <property type="project" value="InterPro"/>
</dbReference>
<accession>A0A1R4I4K0</accession>
<sequence>MKNDKANNIPGITAAENSDRVHLIIYPGFKIMETIGPLSVFTHANKRLAERGDPRRYKVTLAAPQPGVIASETMVPLQAQSGLPENGPLSTVMVAGAADIEKALTSQPALIDWCRRRADDVQRFAALCTGSFFLAEAGLLNRRRAATHWHYAALLQQRFPALQVDADAIFVQDGRFWTSAGVTAAIDLTLAFVEQDFGRDLALGVARDLVVYLKRPGGQSQFSAALTSQMTGSPSMRELQSWLITHLDKPLKLADMAAKAGISPRHFSRTFLDEFGMTPSAWLENARCERAKSLLLDTTLPMKSIAWRVGFSSDEQMRKVFSRRYALTPTAYRARFQTARTPLSLH</sequence>
<dbReference type="PROSITE" id="PS01124">
    <property type="entry name" value="HTH_ARAC_FAMILY_2"/>
    <property type="match status" value="1"/>
</dbReference>
<comment type="caution">
    <text evidence="4">The sequence shown here is derived from an EMBL/GenBank/DDBJ whole genome shotgun (WGS) entry which is preliminary data.</text>
</comment>
<dbReference type="OrthoDB" id="9803764at2"/>
<evidence type="ECO:0000259" key="3">
    <source>
        <dbReference type="PROSITE" id="PS01124"/>
    </source>
</evidence>
<dbReference type="GO" id="GO:0003700">
    <property type="term" value="F:DNA-binding transcription factor activity"/>
    <property type="evidence" value="ECO:0007669"/>
    <property type="project" value="InterPro"/>
</dbReference>
<dbReference type="Gene3D" id="1.10.10.60">
    <property type="entry name" value="Homeodomain-like"/>
    <property type="match status" value="2"/>
</dbReference>
<dbReference type="CDD" id="cd03137">
    <property type="entry name" value="GATase1_AraC_1"/>
    <property type="match status" value="1"/>
</dbReference>
<proteinExistence type="predicted"/>
<dbReference type="AlphaFoldDB" id="A0A1R4I4K0"/>
<dbReference type="Gene3D" id="3.40.50.880">
    <property type="match status" value="1"/>
</dbReference>
<gene>
    <name evidence="4" type="ORF">CZ787_16665</name>
</gene>
<dbReference type="InterPro" id="IPR018060">
    <property type="entry name" value="HTH_AraC"/>
</dbReference>
<dbReference type="SUPFAM" id="SSF46689">
    <property type="entry name" value="Homeodomain-like"/>
    <property type="match status" value="2"/>
</dbReference>
<dbReference type="InterPro" id="IPR009057">
    <property type="entry name" value="Homeodomain-like_sf"/>
</dbReference>
<reference evidence="4 5" key="1">
    <citation type="submission" date="2017-02" db="EMBL/GenBank/DDBJ databases">
        <authorList>
            <person name="Dridi B."/>
        </authorList>
    </citation>
    <scope>NUCLEOTIDE SEQUENCE [LARGE SCALE GENOMIC DNA]</scope>
    <source>
        <strain evidence="4 5">JB380</strain>
    </source>
</reference>
<dbReference type="RefSeq" id="WP_087111079.1">
    <property type="nucleotide sequence ID" value="NZ_FUKM01000057.1"/>
</dbReference>
<dbReference type="PANTHER" id="PTHR43130:SF3">
    <property type="entry name" value="HTH-TYPE TRANSCRIPTIONAL REGULATOR RV1931C"/>
    <property type="match status" value="1"/>
</dbReference>
<dbReference type="InterPro" id="IPR052158">
    <property type="entry name" value="INH-QAR"/>
</dbReference>
<evidence type="ECO:0000256" key="1">
    <source>
        <dbReference type="ARBA" id="ARBA00023015"/>
    </source>
</evidence>
<dbReference type="InterPro" id="IPR002818">
    <property type="entry name" value="DJ-1/PfpI"/>
</dbReference>
<dbReference type="EMBL" id="FUKM01000057">
    <property type="protein sequence ID" value="SJN14742.1"/>
    <property type="molecule type" value="Genomic_DNA"/>
</dbReference>
<keyword evidence="1" id="KW-0805">Transcription regulation</keyword>
<dbReference type="Pfam" id="PF12833">
    <property type="entry name" value="HTH_18"/>
    <property type="match status" value="1"/>
</dbReference>